<organism evidence="2 3">
    <name type="scientific">Steinernema carpocapsae</name>
    <name type="common">Entomopathogenic nematode</name>
    <dbReference type="NCBI Taxonomy" id="34508"/>
    <lineage>
        <taxon>Eukaryota</taxon>
        <taxon>Metazoa</taxon>
        <taxon>Ecdysozoa</taxon>
        <taxon>Nematoda</taxon>
        <taxon>Chromadorea</taxon>
        <taxon>Rhabditida</taxon>
        <taxon>Tylenchina</taxon>
        <taxon>Panagrolaimomorpha</taxon>
        <taxon>Strongyloidoidea</taxon>
        <taxon>Steinernematidae</taxon>
        <taxon>Steinernema</taxon>
    </lineage>
</organism>
<proteinExistence type="predicted"/>
<name>A0A4U5MTM4_STECR</name>
<reference evidence="2 3" key="2">
    <citation type="journal article" date="2019" name="G3 (Bethesda)">
        <title>Hybrid Assembly of the Genome of the Entomopathogenic Nematode Steinernema carpocapsae Identifies the X-Chromosome.</title>
        <authorList>
            <person name="Serra L."/>
            <person name="Macchietto M."/>
            <person name="Macias-Munoz A."/>
            <person name="McGill C.J."/>
            <person name="Rodriguez I.M."/>
            <person name="Rodriguez B."/>
            <person name="Murad R."/>
            <person name="Mortazavi A."/>
        </authorList>
    </citation>
    <scope>NUCLEOTIDE SEQUENCE [LARGE SCALE GENOMIC DNA]</scope>
    <source>
        <strain evidence="2 3">ALL</strain>
    </source>
</reference>
<feature type="transmembrane region" description="Helical" evidence="1">
    <location>
        <begin position="54"/>
        <end position="79"/>
    </location>
</feature>
<accession>A0A4U5MTM4</accession>
<keyword evidence="3" id="KW-1185">Reference proteome</keyword>
<keyword evidence="1" id="KW-0812">Transmembrane</keyword>
<comment type="caution">
    <text evidence="2">The sequence shown here is derived from an EMBL/GenBank/DDBJ whole genome shotgun (WGS) entry which is preliminary data.</text>
</comment>
<reference evidence="2 3" key="1">
    <citation type="journal article" date="2015" name="Genome Biol.">
        <title>Comparative genomics of Steinernema reveals deeply conserved gene regulatory networks.</title>
        <authorList>
            <person name="Dillman A.R."/>
            <person name="Macchietto M."/>
            <person name="Porter C.F."/>
            <person name="Rogers A."/>
            <person name="Williams B."/>
            <person name="Antoshechkin I."/>
            <person name="Lee M.M."/>
            <person name="Goodwin Z."/>
            <person name="Lu X."/>
            <person name="Lewis E.E."/>
            <person name="Goodrich-Blair H."/>
            <person name="Stock S.P."/>
            <person name="Adams B.J."/>
            <person name="Sternberg P.W."/>
            <person name="Mortazavi A."/>
        </authorList>
    </citation>
    <scope>NUCLEOTIDE SEQUENCE [LARGE SCALE GENOMIC DNA]</scope>
    <source>
        <strain evidence="2 3">ALL</strain>
    </source>
</reference>
<gene>
    <name evidence="2" type="ORF">L596_020475</name>
</gene>
<evidence type="ECO:0000313" key="3">
    <source>
        <dbReference type="Proteomes" id="UP000298663"/>
    </source>
</evidence>
<sequence>MDPNSQLPSTSSQVPDLSPLSTRVQIDDEYHGASSNFHCLHKFYPKKPVRPSHIILAFFIIILGSITAGGVIAMVVVMAKEGSLSSFMHIKKS</sequence>
<evidence type="ECO:0000313" key="2">
    <source>
        <dbReference type="EMBL" id="TKR73127.1"/>
    </source>
</evidence>
<keyword evidence="1" id="KW-1133">Transmembrane helix</keyword>
<evidence type="ECO:0000256" key="1">
    <source>
        <dbReference type="SAM" id="Phobius"/>
    </source>
</evidence>
<keyword evidence="1" id="KW-0472">Membrane</keyword>
<dbReference type="Proteomes" id="UP000298663">
    <property type="component" value="Unassembled WGS sequence"/>
</dbReference>
<dbReference type="EMBL" id="AZBU02000006">
    <property type="protein sequence ID" value="TKR73127.1"/>
    <property type="molecule type" value="Genomic_DNA"/>
</dbReference>
<dbReference type="AlphaFoldDB" id="A0A4U5MTM4"/>
<protein>
    <submittedName>
        <fullName evidence="2">Uncharacterized protein</fullName>
    </submittedName>
</protein>